<dbReference type="SUPFAM" id="SSF47072">
    <property type="entry name" value="Cysteine alpha-hairpin motif"/>
    <property type="match status" value="1"/>
</dbReference>
<gene>
    <name evidence="6" type="ORF">GWI33_018294</name>
</gene>
<dbReference type="GO" id="GO:0033108">
    <property type="term" value="P:mitochondrial respiratory chain complex assembly"/>
    <property type="evidence" value="ECO:0007669"/>
    <property type="project" value="TreeGrafter"/>
</dbReference>
<evidence type="ECO:0000256" key="4">
    <source>
        <dbReference type="ARBA" id="ARBA00038205"/>
    </source>
</evidence>
<comment type="similarity">
    <text evidence="4">Belongs to the CHCHD7 family.</text>
</comment>
<protein>
    <recommendedName>
        <fullName evidence="5">Coiled-coil-helix-coiled-coil-helix domain-containing protein 7</fullName>
    </recommendedName>
</protein>
<keyword evidence="3" id="KW-1015">Disulfide bond</keyword>
<organism evidence="6 7">
    <name type="scientific">Rhynchophorus ferrugineus</name>
    <name type="common">Red palm weevil</name>
    <name type="synonym">Curculio ferrugineus</name>
    <dbReference type="NCBI Taxonomy" id="354439"/>
    <lineage>
        <taxon>Eukaryota</taxon>
        <taxon>Metazoa</taxon>
        <taxon>Ecdysozoa</taxon>
        <taxon>Arthropoda</taxon>
        <taxon>Hexapoda</taxon>
        <taxon>Insecta</taxon>
        <taxon>Pterygota</taxon>
        <taxon>Neoptera</taxon>
        <taxon>Endopterygota</taxon>
        <taxon>Coleoptera</taxon>
        <taxon>Polyphaga</taxon>
        <taxon>Cucujiformia</taxon>
        <taxon>Curculionidae</taxon>
        <taxon>Dryophthorinae</taxon>
        <taxon>Rhynchophorus</taxon>
    </lineage>
</organism>
<dbReference type="GO" id="GO:0005758">
    <property type="term" value="C:mitochondrial intermembrane space"/>
    <property type="evidence" value="ECO:0007669"/>
    <property type="project" value="UniProtKB-SubCell"/>
</dbReference>
<dbReference type="PROSITE" id="PS51808">
    <property type="entry name" value="CHCH"/>
    <property type="match status" value="1"/>
</dbReference>
<dbReference type="PANTHER" id="PTHR46811">
    <property type="entry name" value="COILED-COIL-HELIX-COILED-COIL-HELIX DOMAIN-CONTAINING PROTEIN 7"/>
    <property type="match status" value="1"/>
</dbReference>
<dbReference type="EMBL" id="JAACXV010014318">
    <property type="protein sequence ID" value="KAF7268604.1"/>
    <property type="molecule type" value="Genomic_DNA"/>
</dbReference>
<dbReference type="PANTHER" id="PTHR46811:SF1">
    <property type="entry name" value="COILED-COIL-HELIX-COILED-COIL-HELIX DOMAIN-CONTAINING PROTEIN 7"/>
    <property type="match status" value="1"/>
</dbReference>
<sequence length="84" mass="10375">MKNKNAELYNPCLKEQNLTYKCYDRNNYDREKCFFEIENYKACKKFWGEVSSFRRRQGIKPLLPPVEEREKIREEYLTKKNKQN</sequence>
<dbReference type="InterPro" id="IPR051040">
    <property type="entry name" value="COX23"/>
</dbReference>
<evidence type="ECO:0000313" key="7">
    <source>
        <dbReference type="Proteomes" id="UP000625711"/>
    </source>
</evidence>
<proteinExistence type="inferred from homology"/>
<keyword evidence="2" id="KW-0496">Mitochondrion</keyword>
<dbReference type="AlphaFoldDB" id="A0A834M899"/>
<dbReference type="OrthoDB" id="9971592at2759"/>
<evidence type="ECO:0000256" key="3">
    <source>
        <dbReference type="ARBA" id="ARBA00023157"/>
    </source>
</evidence>
<dbReference type="Gene3D" id="1.10.287.1130">
    <property type="entry name" value="CytochromE C oxidase copper chaperone"/>
    <property type="match status" value="1"/>
</dbReference>
<comment type="subcellular location">
    <subcellularLocation>
        <location evidence="1">Mitochondrion intermembrane space</location>
    </subcellularLocation>
</comment>
<dbReference type="Proteomes" id="UP000625711">
    <property type="component" value="Unassembled WGS sequence"/>
</dbReference>
<evidence type="ECO:0000256" key="2">
    <source>
        <dbReference type="ARBA" id="ARBA00023128"/>
    </source>
</evidence>
<evidence type="ECO:0000256" key="1">
    <source>
        <dbReference type="ARBA" id="ARBA00004569"/>
    </source>
</evidence>
<evidence type="ECO:0000313" key="6">
    <source>
        <dbReference type="EMBL" id="KAF7268604.1"/>
    </source>
</evidence>
<reference evidence="6" key="1">
    <citation type="submission" date="2020-08" db="EMBL/GenBank/DDBJ databases">
        <title>Genome sequencing and assembly of the red palm weevil Rhynchophorus ferrugineus.</title>
        <authorList>
            <person name="Dias G.B."/>
            <person name="Bergman C.M."/>
            <person name="Manee M."/>
        </authorList>
    </citation>
    <scope>NUCLEOTIDE SEQUENCE</scope>
    <source>
        <strain evidence="6">AA-2017</strain>
        <tissue evidence="6">Whole larva</tissue>
    </source>
</reference>
<evidence type="ECO:0000256" key="5">
    <source>
        <dbReference type="ARBA" id="ARBA00039509"/>
    </source>
</evidence>
<accession>A0A834M899</accession>
<name>A0A834M899_RHYFE</name>
<comment type="caution">
    <text evidence="6">The sequence shown here is derived from an EMBL/GenBank/DDBJ whole genome shotgun (WGS) entry which is preliminary data.</text>
</comment>
<keyword evidence="7" id="KW-1185">Reference proteome</keyword>
<dbReference type="InterPro" id="IPR009069">
    <property type="entry name" value="Cys_alpha_HP_mot_SF"/>
</dbReference>